<name>A0AAU7AQP6_9ACTN</name>
<sequence length="437" mass="44999">MSRHVARRFVTALMVAGVAAIVAAAPAAATPGPPLRVGPAAIDAAVTCAGPSLATAARPPVLLVHGTFVTADVWRGGFYEALQADGHPACLVEVPDFEVGDVQDSVQYVVGAIRLVRARAGRPIAVVGHSQGAFLTSFALRFWPDLASGVSDFAGLAGVYDNGTTLADTLCLVPCGPAGRQLRPGSALLTALARRPVYPGPSVTALATRFDEVVTPQPRGGLLGGARQLVVQDRCPAHVVEHGGMSSDAVAYAVVRDAVDHPGPGDLSRIPDAACAAQLVPGAAPTKPVTDALGLAAGTAAFYARAVGVEPPVRCVFVRRCTPRTFTPGIVARLDRRSGTGAPWTVRTRGAIVLPSGAVDLCAGTVSVAIVRGTRTVSTRRAAVRRDCSFASTARLGGTARAAATVRGRLRIRARYLARGELRGAAAPTLTYVARRG</sequence>
<dbReference type="InterPro" id="IPR053228">
    <property type="entry name" value="Stereospecific_Lipase"/>
</dbReference>
<protein>
    <recommendedName>
        <fullName evidence="3">Lipase</fullName>
    </recommendedName>
</protein>
<dbReference type="KEGG" id="parq:DSM112329_00845"/>
<dbReference type="RefSeq" id="WP_354700565.1">
    <property type="nucleotide sequence ID" value="NZ_CP114014.1"/>
</dbReference>
<keyword evidence="1" id="KW-0732">Signal</keyword>
<proteinExistence type="predicted"/>
<dbReference type="PANTHER" id="PTHR37574">
    <property type="entry name" value="LIPASE B"/>
    <property type="match status" value="1"/>
</dbReference>
<dbReference type="AlphaFoldDB" id="A0AAU7AQP6"/>
<dbReference type="InterPro" id="IPR029058">
    <property type="entry name" value="AB_hydrolase_fold"/>
</dbReference>
<dbReference type="EMBL" id="CP114014">
    <property type="protein sequence ID" value="XAY04019.1"/>
    <property type="molecule type" value="Genomic_DNA"/>
</dbReference>
<accession>A0AAU7AQP6</accession>
<gene>
    <name evidence="2" type="ORF">DSM112329_00845</name>
</gene>
<evidence type="ECO:0000256" key="1">
    <source>
        <dbReference type="SAM" id="SignalP"/>
    </source>
</evidence>
<reference evidence="2" key="1">
    <citation type="submission" date="2022-12" db="EMBL/GenBank/DDBJ databases">
        <title>Paraconexibacter alkalitolerans sp. nov. and Baekduia alba sp. nov., isolated from soil and emended description of the genera Paraconexibacter (Chun et al., 2020) and Baekduia (An et al., 2020).</title>
        <authorList>
            <person name="Vieira S."/>
            <person name="Huber K.J."/>
            <person name="Geppert A."/>
            <person name="Wolf J."/>
            <person name="Neumann-Schaal M."/>
            <person name="Muesken M."/>
            <person name="Overmann J."/>
        </authorList>
    </citation>
    <scope>NUCLEOTIDE SEQUENCE</scope>
    <source>
        <strain evidence="2">AEG42_29</strain>
    </source>
</reference>
<dbReference type="Gene3D" id="3.40.50.1820">
    <property type="entry name" value="alpha/beta hydrolase"/>
    <property type="match status" value="1"/>
</dbReference>
<evidence type="ECO:0008006" key="3">
    <source>
        <dbReference type="Google" id="ProtNLM"/>
    </source>
</evidence>
<dbReference type="PANTHER" id="PTHR37574:SF1">
    <property type="entry name" value="LIPASE B"/>
    <property type="match status" value="1"/>
</dbReference>
<dbReference type="SUPFAM" id="SSF53474">
    <property type="entry name" value="alpha/beta-Hydrolases"/>
    <property type="match status" value="1"/>
</dbReference>
<organism evidence="2">
    <name type="scientific">Paraconexibacter sp. AEG42_29</name>
    <dbReference type="NCBI Taxonomy" id="2997339"/>
    <lineage>
        <taxon>Bacteria</taxon>
        <taxon>Bacillati</taxon>
        <taxon>Actinomycetota</taxon>
        <taxon>Thermoleophilia</taxon>
        <taxon>Solirubrobacterales</taxon>
        <taxon>Paraconexibacteraceae</taxon>
        <taxon>Paraconexibacter</taxon>
    </lineage>
</organism>
<feature type="signal peptide" evidence="1">
    <location>
        <begin position="1"/>
        <end position="29"/>
    </location>
</feature>
<evidence type="ECO:0000313" key="2">
    <source>
        <dbReference type="EMBL" id="XAY04019.1"/>
    </source>
</evidence>
<feature type="chain" id="PRO_5043324585" description="Lipase" evidence="1">
    <location>
        <begin position="30"/>
        <end position="437"/>
    </location>
</feature>